<gene>
    <name evidence="1" type="ORF">DYU11_30640</name>
</gene>
<evidence type="ECO:0000313" key="2">
    <source>
        <dbReference type="Proteomes" id="UP000283523"/>
    </source>
</evidence>
<keyword evidence="2" id="KW-1185">Reference proteome</keyword>
<name>A0A418LXA1_9BACT</name>
<evidence type="ECO:0008006" key="3">
    <source>
        <dbReference type="Google" id="ProtNLM"/>
    </source>
</evidence>
<comment type="caution">
    <text evidence="1">The sequence shown here is derived from an EMBL/GenBank/DDBJ whole genome shotgun (WGS) entry which is preliminary data.</text>
</comment>
<dbReference type="RefSeq" id="WP_119671567.1">
    <property type="nucleotide sequence ID" value="NZ_QXED01000015.1"/>
</dbReference>
<protein>
    <recommendedName>
        <fullName evidence="3">JAB domain-containing protein</fullName>
    </recommendedName>
</protein>
<accession>A0A418LXA1</accession>
<dbReference type="Proteomes" id="UP000283523">
    <property type="component" value="Unassembled WGS sequence"/>
</dbReference>
<dbReference type="AlphaFoldDB" id="A0A418LXA1"/>
<sequence length="133" mass="14391">MYDRQSSTDKEQAALVTDHGIYWLSDSGNSHDHFTIGPDSDYPVDANGKRYFMDNGQKVIIQSIVHTHPSSGPQSGPGMSVEDIKLADDFNVPVYAIHISGVYKANGSGTVSTAATYMNAAFDCAIAKTLFEL</sequence>
<dbReference type="OrthoDB" id="10002827at2"/>
<evidence type="ECO:0000313" key="1">
    <source>
        <dbReference type="EMBL" id="RIV17836.1"/>
    </source>
</evidence>
<organism evidence="1 2">
    <name type="scientific">Fibrisoma montanum</name>
    <dbReference type="NCBI Taxonomy" id="2305895"/>
    <lineage>
        <taxon>Bacteria</taxon>
        <taxon>Pseudomonadati</taxon>
        <taxon>Bacteroidota</taxon>
        <taxon>Cytophagia</taxon>
        <taxon>Cytophagales</taxon>
        <taxon>Spirosomataceae</taxon>
        <taxon>Fibrisoma</taxon>
    </lineage>
</organism>
<reference evidence="1 2" key="1">
    <citation type="submission" date="2018-08" db="EMBL/GenBank/DDBJ databases">
        <title>Fibrisoma montanum sp. nov., isolated from Danxia mountain soil.</title>
        <authorList>
            <person name="Huang Y."/>
        </authorList>
    </citation>
    <scope>NUCLEOTIDE SEQUENCE [LARGE SCALE GENOMIC DNA]</scope>
    <source>
        <strain evidence="1 2">HYT19</strain>
    </source>
</reference>
<proteinExistence type="predicted"/>
<dbReference type="EMBL" id="QXED01000015">
    <property type="protein sequence ID" value="RIV17836.1"/>
    <property type="molecule type" value="Genomic_DNA"/>
</dbReference>